<accession>A0ACC1XNS4</accession>
<protein>
    <submittedName>
        <fullName evidence="1">Tyrosine-protein kinase</fullName>
    </submittedName>
</protein>
<evidence type="ECO:0000313" key="2">
    <source>
        <dbReference type="Proteomes" id="UP001164539"/>
    </source>
</evidence>
<keyword evidence="1" id="KW-0418">Kinase</keyword>
<keyword evidence="1" id="KW-0808">Transferase</keyword>
<reference evidence="1 2" key="1">
    <citation type="journal article" date="2023" name="Science">
        <title>Complex scaffold remodeling in plant triterpene biosynthesis.</title>
        <authorList>
            <person name="De La Pena R."/>
            <person name="Hodgson H."/>
            <person name="Liu J.C."/>
            <person name="Stephenson M.J."/>
            <person name="Martin A.C."/>
            <person name="Owen C."/>
            <person name="Harkess A."/>
            <person name="Leebens-Mack J."/>
            <person name="Jimenez L.E."/>
            <person name="Osbourn A."/>
            <person name="Sattely E.S."/>
        </authorList>
    </citation>
    <scope>NUCLEOTIDE SEQUENCE [LARGE SCALE GENOMIC DNA]</scope>
    <source>
        <strain evidence="2">cv. JPN11</strain>
        <tissue evidence="1">Leaf</tissue>
    </source>
</reference>
<sequence>MGHYNLFLVFCLTWSLLILGSHQLQSSQTQVLLQLKKHLEYPKQLEIWYDHGTDFCYTSSSTEVNITCENNFITGLKIKGDKQAKVSNFDGFAVASVTLSENFSMDSFITTLARLTSLRVLSLLSLGIWGPLPDKIHRLSSLEYLDLSSNFLYGSVPSKISTMVNLQTLILDGNFFNDTIPNSFDSLYNLTFLSLRNNKLKGPFPSSIQRIASLSDLDLSNNEISGSVLDLSSLSSLNMLNLSENKLDSELPALPRGLVMAFFSRNSFSSEIPEQYSQLSRLQHLDMSFNTVRGIPLAALFSLPNISYLNLASNMLNGSLPNSLNCGAKLGFVDISNNRITGELPACLSNESDKRVVKFGGNCLSSNAKNQHAKSYCLEIHVEKKERKQSGGKNVGILVGIIVGVLAIMVLLASGFLIVCRRYCPRGVSEQRLLHKAVQDNSAATFSAEILTSARFISNAANLGSEGLPACRSFTLEELKAATKNFDDSTFMGEGSYGKLYRGRLENGTQVAIRCLPSSKKYSIRNLKLRLDLLAKLRHPHLVCLLGHCIDGGGQDHYTVNKVFLIYEFVPDGNFRTHLSENTPGKVLNWSERLAVLTGVAKAVHFLHTGVIPGFFNNRLKTNNILLDEHRIAKLSDYGLSIVSEEISNIEGKQEDSKSWQMTKLEDDVFSFGFLLLESLVGSSVSANRRQFLREELESLNSQEGCRKIVNPVVMATSTQESLSIVISITIKCICSESWSRPSFEDILWNLQYAAQVQATVDNEHKY</sequence>
<dbReference type="Proteomes" id="UP001164539">
    <property type="component" value="Chromosome 8"/>
</dbReference>
<organism evidence="1 2">
    <name type="scientific">Melia azedarach</name>
    <name type="common">Chinaberry tree</name>
    <dbReference type="NCBI Taxonomy" id="155640"/>
    <lineage>
        <taxon>Eukaryota</taxon>
        <taxon>Viridiplantae</taxon>
        <taxon>Streptophyta</taxon>
        <taxon>Embryophyta</taxon>
        <taxon>Tracheophyta</taxon>
        <taxon>Spermatophyta</taxon>
        <taxon>Magnoliopsida</taxon>
        <taxon>eudicotyledons</taxon>
        <taxon>Gunneridae</taxon>
        <taxon>Pentapetalae</taxon>
        <taxon>rosids</taxon>
        <taxon>malvids</taxon>
        <taxon>Sapindales</taxon>
        <taxon>Meliaceae</taxon>
        <taxon>Melia</taxon>
    </lineage>
</organism>
<name>A0ACC1XNS4_MELAZ</name>
<keyword evidence="2" id="KW-1185">Reference proteome</keyword>
<dbReference type="EMBL" id="CM051401">
    <property type="protein sequence ID" value="KAJ4712547.1"/>
    <property type="molecule type" value="Genomic_DNA"/>
</dbReference>
<comment type="caution">
    <text evidence="1">The sequence shown here is derived from an EMBL/GenBank/DDBJ whole genome shotgun (WGS) entry which is preliminary data.</text>
</comment>
<gene>
    <name evidence="1" type="ORF">OWV82_014777</name>
</gene>
<proteinExistence type="predicted"/>
<evidence type="ECO:0000313" key="1">
    <source>
        <dbReference type="EMBL" id="KAJ4712547.1"/>
    </source>
</evidence>